<dbReference type="AlphaFoldDB" id="X1PUL5"/>
<evidence type="ECO:0000313" key="1">
    <source>
        <dbReference type="EMBL" id="GAI34554.1"/>
    </source>
</evidence>
<name>X1PUL5_9ZZZZ</name>
<gene>
    <name evidence="1" type="ORF">S06H3_43796</name>
</gene>
<protein>
    <recommendedName>
        <fullName evidence="2">YkgJ family cysteine cluster protein</fullName>
    </recommendedName>
</protein>
<dbReference type="Pfam" id="PF03692">
    <property type="entry name" value="CxxCxxCC"/>
    <property type="match status" value="1"/>
</dbReference>
<sequence length="205" mass="23402">IKLGGKVSQSDHMQYVIDWTLNQEAFKQQVVDLINRARKGGKVLALPFRAFPGMPMLDLMTSLLAQVNCEGCDAPCCKSNPNGEPFSLLPPEYKRLAEKYGQEHFIRQGDRAIVKMPCPFLRNNQCTIYLDRPLVCVLYPFQPGATDGEGNMLMALAANCPEGRRIAKAAYMMSWRIRQQFYALGESNFMREFLWKKKLEVNKRC</sequence>
<evidence type="ECO:0008006" key="2">
    <source>
        <dbReference type="Google" id="ProtNLM"/>
    </source>
</evidence>
<dbReference type="EMBL" id="BARV01027191">
    <property type="protein sequence ID" value="GAI34554.1"/>
    <property type="molecule type" value="Genomic_DNA"/>
</dbReference>
<reference evidence="1" key="1">
    <citation type="journal article" date="2014" name="Front. Microbiol.">
        <title>High frequency of phylogenetically diverse reductive dehalogenase-homologous genes in deep subseafloor sedimentary metagenomes.</title>
        <authorList>
            <person name="Kawai M."/>
            <person name="Futagami T."/>
            <person name="Toyoda A."/>
            <person name="Takaki Y."/>
            <person name="Nishi S."/>
            <person name="Hori S."/>
            <person name="Arai W."/>
            <person name="Tsubouchi T."/>
            <person name="Morono Y."/>
            <person name="Uchiyama I."/>
            <person name="Ito T."/>
            <person name="Fujiyama A."/>
            <person name="Inagaki F."/>
            <person name="Takami H."/>
        </authorList>
    </citation>
    <scope>NUCLEOTIDE SEQUENCE</scope>
    <source>
        <strain evidence="1">Expedition CK06-06</strain>
    </source>
</reference>
<dbReference type="InterPro" id="IPR005358">
    <property type="entry name" value="Puta_zinc/iron-chelating_dom"/>
</dbReference>
<feature type="non-terminal residue" evidence="1">
    <location>
        <position position="1"/>
    </location>
</feature>
<proteinExistence type="predicted"/>
<accession>X1PUL5</accession>
<comment type="caution">
    <text evidence="1">The sequence shown here is derived from an EMBL/GenBank/DDBJ whole genome shotgun (WGS) entry which is preliminary data.</text>
</comment>
<organism evidence="1">
    <name type="scientific">marine sediment metagenome</name>
    <dbReference type="NCBI Taxonomy" id="412755"/>
    <lineage>
        <taxon>unclassified sequences</taxon>
        <taxon>metagenomes</taxon>
        <taxon>ecological metagenomes</taxon>
    </lineage>
</organism>